<organism evidence="6 7">
    <name type="scientific">Cohnella abietis</name>
    <dbReference type="NCBI Taxonomy" id="2507935"/>
    <lineage>
        <taxon>Bacteria</taxon>
        <taxon>Bacillati</taxon>
        <taxon>Bacillota</taxon>
        <taxon>Bacilli</taxon>
        <taxon>Bacillales</taxon>
        <taxon>Paenibacillaceae</taxon>
        <taxon>Cohnella</taxon>
    </lineage>
</organism>
<evidence type="ECO:0000256" key="4">
    <source>
        <dbReference type="SAM" id="MobiDB-lite"/>
    </source>
</evidence>
<dbReference type="Gene3D" id="3.40.190.10">
    <property type="entry name" value="Periplasmic binding protein-like II"/>
    <property type="match status" value="1"/>
</dbReference>
<protein>
    <submittedName>
        <fullName evidence="6">Glutathione ABC transporter substrate-binding protein</fullName>
    </submittedName>
</protein>
<evidence type="ECO:0000259" key="5">
    <source>
        <dbReference type="Pfam" id="PF00496"/>
    </source>
</evidence>
<feature type="region of interest" description="Disordered" evidence="4">
    <location>
        <begin position="26"/>
        <end position="51"/>
    </location>
</feature>
<evidence type="ECO:0000313" key="6">
    <source>
        <dbReference type="EMBL" id="BBI35575.1"/>
    </source>
</evidence>
<dbReference type="Proteomes" id="UP000289856">
    <property type="component" value="Chromosome"/>
</dbReference>
<dbReference type="SUPFAM" id="SSF53850">
    <property type="entry name" value="Periplasmic binding protein-like II"/>
    <property type="match status" value="1"/>
</dbReference>
<evidence type="ECO:0000256" key="2">
    <source>
        <dbReference type="ARBA" id="ARBA00022448"/>
    </source>
</evidence>
<dbReference type="OrthoDB" id="9796817at2"/>
<evidence type="ECO:0000256" key="1">
    <source>
        <dbReference type="ARBA" id="ARBA00005695"/>
    </source>
</evidence>
<dbReference type="InterPro" id="IPR030678">
    <property type="entry name" value="Peptide/Ni-bd"/>
</dbReference>
<dbReference type="PROSITE" id="PS51257">
    <property type="entry name" value="PROKAR_LIPOPROTEIN"/>
    <property type="match status" value="1"/>
</dbReference>
<dbReference type="GO" id="GO:0015833">
    <property type="term" value="P:peptide transport"/>
    <property type="evidence" value="ECO:0007669"/>
    <property type="project" value="TreeGrafter"/>
</dbReference>
<evidence type="ECO:0000313" key="7">
    <source>
        <dbReference type="Proteomes" id="UP000289856"/>
    </source>
</evidence>
<dbReference type="RefSeq" id="WP_130614368.1">
    <property type="nucleotide sequence ID" value="NZ_AP019400.1"/>
</dbReference>
<dbReference type="Pfam" id="PF00496">
    <property type="entry name" value="SBP_bac_5"/>
    <property type="match status" value="1"/>
</dbReference>
<comment type="similarity">
    <text evidence="1">Belongs to the bacterial solute-binding protein 5 family.</text>
</comment>
<dbReference type="CDD" id="cd00995">
    <property type="entry name" value="PBP2_NikA_DppA_OppA_like"/>
    <property type="match status" value="1"/>
</dbReference>
<gene>
    <name evidence="6" type="primary">oppA_5</name>
    <name evidence="6" type="ORF">KCTCHS21_49740</name>
</gene>
<keyword evidence="7" id="KW-1185">Reference proteome</keyword>
<keyword evidence="2" id="KW-0813">Transport</keyword>
<dbReference type="AlphaFoldDB" id="A0A3T1DCB2"/>
<name>A0A3T1DCB2_9BACL</name>
<dbReference type="GO" id="GO:1904680">
    <property type="term" value="F:peptide transmembrane transporter activity"/>
    <property type="evidence" value="ECO:0007669"/>
    <property type="project" value="TreeGrafter"/>
</dbReference>
<keyword evidence="3" id="KW-0732">Signal</keyword>
<evidence type="ECO:0000256" key="3">
    <source>
        <dbReference type="ARBA" id="ARBA00022729"/>
    </source>
</evidence>
<dbReference type="Gene3D" id="3.90.76.10">
    <property type="entry name" value="Dipeptide-binding Protein, Domain 1"/>
    <property type="match status" value="1"/>
</dbReference>
<dbReference type="KEGG" id="cohn:KCTCHS21_49740"/>
<reference evidence="6 7" key="1">
    <citation type="submission" date="2019-01" db="EMBL/GenBank/DDBJ databases">
        <title>Complete genome sequence of Cohnella hallensis HS21 isolated from Korean fir (Abies koreana) rhizospheric soil.</title>
        <authorList>
            <person name="Jiang L."/>
            <person name="Kang S.W."/>
            <person name="Kim S."/>
            <person name="Jung J."/>
            <person name="Kim C.Y."/>
            <person name="Kim D.H."/>
            <person name="Kim S.W."/>
            <person name="Lee J."/>
        </authorList>
    </citation>
    <scope>NUCLEOTIDE SEQUENCE [LARGE SCALE GENOMIC DNA]</scope>
    <source>
        <strain evidence="6 7">HS21</strain>
    </source>
</reference>
<dbReference type="InterPro" id="IPR039424">
    <property type="entry name" value="SBP_5"/>
</dbReference>
<dbReference type="GO" id="GO:0043190">
    <property type="term" value="C:ATP-binding cassette (ABC) transporter complex"/>
    <property type="evidence" value="ECO:0007669"/>
    <property type="project" value="InterPro"/>
</dbReference>
<proteinExistence type="inferred from homology"/>
<accession>A0A3T1DCB2</accession>
<dbReference type="PIRSF" id="PIRSF002741">
    <property type="entry name" value="MppA"/>
    <property type="match status" value="1"/>
</dbReference>
<dbReference type="PANTHER" id="PTHR30290:SF9">
    <property type="entry name" value="OLIGOPEPTIDE-BINDING PROTEIN APPA"/>
    <property type="match status" value="1"/>
</dbReference>
<dbReference type="GO" id="GO:0042597">
    <property type="term" value="C:periplasmic space"/>
    <property type="evidence" value="ECO:0007669"/>
    <property type="project" value="UniProtKB-ARBA"/>
</dbReference>
<dbReference type="InterPro" id="IPR000914">
    <property type="entry name" value="SBP_5_dom"/>
</dbReference>
<feature type="compositionally biased region" description="Polar residues" evidence="4">
    <location>
        <begin position="26"/>
        <end position="47"/>
    </location>
</feature>
<dbReference type="PANTHER" id="PTHR30290">
    <property type="entry name" value="PERIPLASMIC BINDING COMPONENT OF ABC TRANSPORTER"/>
    <property type="match status" value="1"/>
</dbReference>
<dbReference type="EMBL" id="AP019400">
    <property type="protein sequence ID" value="BBI35575.1"/>
    <property type="molecule type" value="Genomic_DNA"/>
</dbReference>
<dbReference type="Gene3D" id="3.10.105.10">
    <property type="entry name" value="Dipeptide-binding Protein, Domain 3"/>
    <property type="match status" value="1"/>
</dbReference>
<feature type="domain" description="Solute-binding protein family 5" evidence="5">
    <location>
        <begin position="94"/>
        <end position="467"/>
    </location>
</feature>
<sequence length="553" mass="61305">MARLTQRVGIIIVLVLTLVLSACSSTEKPSGTADVTPSPTNQGSAASEQGGKFRVGLSNDARLLDPAHTYDSATIVVEVNIVESLFHFDDNLSLQPVLVESFEQPEPTVYEYKLRKGVTFHDGTELKATDVVASLNRIKNPKTASEFNYMFKNFKSAEALDDYTVKVVLSTPDTLWNTYLATPAGGVLPEAFINKYGNDIGKPDVGVIGTGPYKFESWKTGSQITLAKNAQYWDAENPPHMDQVVFRVIPDDNTRVSAMQSGELDALHNPGGNSIGLSTELVGKVKQFKNVTVQQAETFNYDWVAINVSRKPLDDRNVRVAINQAFPQKQAVEKLLGEAGTPAKDFISPTLWTFEKDVFQQSFDKLPSYEYNLEEAKKTLASSSSPDGFTATLITDNRPSRLNLAEAFSSSLREIGIKVEIKQVSIDEYYTYLFGQNRDYDFIVGGWAPDFPDPAGNLEPLFWSGNITNGGSNRSSYSNPEFDKLLEQSNQEQDLKKRAELLASANEILVNDAPYVLLGRRVAYFAIRDEFAGYKLTPDLYDPIAARIYRVSK</sequence>